<feature type="region of interest" description="Disordered" evidence="1">
    <location>
        <begin position="126"/>
        <end position="148"/>
    </location>
</feature>
<reference evidence="2" key="1">
    <citation type="journal article" date="2023" name="Insect Mol. Biol.">
        <title>Genome sequencing provides insights into the evolution of gene families encoding plant cell wall-degrading enzymes in longhorned beetles.</title>
        <authorList>
            <person name="Shin N.R."/>
            <person name="Okamura Y."/>
            <person name="Kirsch R."/>
            <person name="Pauchet Y."/>
        </authorList>
    </citation>
    <scope>NUCLEOTIDE SEQUENCE</scope>
    <source>
        <strain evidence="2">RBIC_L_NR</strain>
    </source>
</reference>
<comment type="caution">
    <text evidence="2">The sequence shown here is derived from an EMBL/GenBank/DDBJ whole genome shotgun (WGS) entry which is preliminary data.</text>
</comment>
<accession>A0AAV8YMP9</accession>
<dbReference type="AlphaFoldDB" id="A0AAV8YMP9"/>
<evidence type="ECO:0000313" key="3">
    <source>
        <dbReference type="Proteomes" id="UP001162156"/>
    </source>
</evidence>
<evidence type="ECO:0000256" key="1">
    <source>
        <dbReference type="SAM" id="MobiDB-lite"/>
    </source>
</evidence>
<organism evidence="2 3">
    <name type="scientific">Rhamnusium bicolor</name>
    <dbReference type="NCBI Taxonomy" id="1586634"/>
    <lineage>
        <taxon>Eukaryota</taxon>
        <taxon>Metazoa</taxon>
        <taxon>Ecdysozoa</taxon>
        <taxon>Arthropoda</taxon>
        <taxon>Hexapoda</taxon>
        <taxon>Insecta</taxon>
        <taxon>Pterygota</taxon>
        <taxon>Neoptera</taxon>
        <taxon>Endopterygota</taxon>
        <taxon>Coleoptera</taxon>
        <taxon>Polyphaga</taxon>
        <taxon>Cucujiformia</taxon>
        <taxon>Chrysomeloidea</taxon>
        <taxon>Cerambycidae</taxon>
        <taxon>Lepturinae</taxon>
        <taxon>Rhagiini</taxon>
        <taxon>Rhamnusium</taxon>
    </lineage>
</organism>
<dbReference type="Proteomes" id="UP001162156">
    <property type="component" value="Unassembled WGS sequence"/>
</dbReference>
<feature type="compositionally biased region" description="Basic and acidic residues" evidence="1">
    <location>
        <begin position="215"/>
        <end position="235"/>
    </location>
</feature>
<evidence type="ECO:0000313" key="2">
    <source>
        <dbReference type="EMBL" id="KAJ8953055.1"/>
    </source>
</evidence>
<proteinExistence type="predicted"/>
<protein>
    <submittedName>
        <fullName evidence="2">Uncharacterized protein</fullName>
    </submittedName>
</protein>
<name>A0AAV8YMP9_9CUCU</name>
<gene>
    <name evidence="2" type="ORF">NQ314_007430</name>
</gene>
<feature type="compositionally biased region" description="Basic and acidic residues" evidence="1">
    <location>
        <begin position="139"/>
        <end position="148"/>
    </location>
</feature>
<sequence>MPEDHPFRREKREYPVKYYELPAIENIQYEEAASGREDSGDSWKRGTFMTSSKNAGYLEFHWMTGCTFMRMAVIPYENTEDGVYSTWRWMKTDYLQRAWRQYEEVRNELSRKLLAKIMTICEDRRSSKSGMSGEPLIEDGGRSHMKSEERRFHRYSGRGMQKLVMWMSNSRNIWRYKDESRNFPRTVVQEELGSGQGSGDDLDVNRPSMGSKVTTADHGRDSNDSDEDGQQKEMVEVGELSTENIRATNRIGNGTSIDNGGNGADSYEDGLSTAGVLSKTTTMDCKADGGESVEVGDLSTVVKQRPWYAREPAANRLRSGSYPRKICGQNWIGNGTSIDNEGNGTKSDEDGLSTAGMVSITTTMDCKGDGGESADVGELSTEDMRATNRIGNGTSIDNGGNGAESDEDVLSTAGVMRKTTTMGCKGDSGVSVEVGELSTVGMRATNWIGNGITNDNGGNASMASKAAIMDC</sequence>
<feature type="region of interest" description="Disordered" evidence="1">
    <location>
        <begin position="191"/>
        <end position="264"/>
    </location>
</feature>
<keyword evidence="3" id="KW-1185">Reference proteome</keyword>
<dbReference type="EMBL" id="JANEYF010001991">
    <property type="protein sequence ID" value="KAJ8953055.1"/>
    <property type="molecule type" value="Genomic_DNA"/>
</dbReference>
<feature type="compositionally biased region" description="Polar residues" evidence="1">
    <location>
        <begin position="241"/>
        <end position="259"/>
    </location>
</feature>